<keyword evidence="2 8" id="KW-0808">Transferase</keyword>
<comment type="domain">
    <text evidence="8">The N-terminal domain determines nucleotide recognition and specific binding, while the C-terminal domain determines the specific binding to the target protein.</text>
</comment>
<dbReference type="InterPro" id="IPR029044">
    <property type="entry name" value="Nucleotide-diphossugar_trans"/>
</dbReference>
<keyword evidence="7 8" id="KW-0501">Molybdenum cofactor biosynthesis</keyword>
<evidence type="ECO:0000256" key="2">
    <source>
        <dbReference type="ARBA" id="ARBA00022679"/>
    </source>
</evidence>
<proteinExistence type="inferred from homology"/>
<sequence length="208" mass="22959">MIELENITGVIIAGGRSTRMGGGDKSLLKLGDVTILQAVHHKLEAQVKDIAINTNSDDPRFNIGSTPCFSDTLANFQGPLAGLLASMQWVRENRPSTTHIVTIASDSPFFPDNLTAKLAANAPDVETIIMAKSGGFNHPVFALWPVSLCNDLEKWLSDTGILKVMAWVRSHPHVFVDFPFERENDPFFNINTPEDLEIAQKIYQEQQA</sequence>
<dbReference type="InterPro" id="IPR025877">
    <property type="entry name" value="MobA-like_NTP_Trfase"/>
</dbReference>
<comment type="similarity">
    <text evidence="8">Belongs to the MobA family.</text>
</comment>
<feature type="binding site" evidence="8">
    <location>
        <position position="71"/>
    </location>
    <ligand>
        <name>GTP</name>
        <dbReference type="ChEBI" id="CHEBI:37565"/>
    </ligand>
</feature>
<evidence type="ECO:0000313" key="10">
    <source>
        <dbReference type="EMBL" id="MEM5501245.1"/>
    </source>
</evidence>
<dbReference type="NCBIfam" id="TIGR02665">
    <property type="entry name" value="molyb_mobA"/>
    <property type="match status" value="1"/>
</dbReference>
<evidence type="ECO:0000256" key="1">
    <source>
        <dbReference type="ARBA" id="ARBA00022490"/>
    </source>
</evidence>
<dbReference type="RefSeq" id="WP_342847783.1">
    <property type="nucleotide sequence ID" value="NZ_JBBMQO010000003.1"/>
</dbReference>
<feature type="domain" description="MobA-like NTP transferase" evidence="9">
    <location>
        <begin position="9"/>
        <end position="166"/>
    </location>
</feature>
<comment type="subunit">
    <text evidence="8">Monomer.</text>
</comment>
<comment type="catalytic activity">
    <reaction evidence="8">
        <text>Mo-molybdopterin + GTP + H(+) = Mo-molybdopterin guanine dinucleotide + diphosphate</text>
        <dbReference type="Rhea" id="RHEA:34243"/>
        <dbReference type="ChEBI" id="CHEBI:15378"/>
        <dbReference type="ChEBI" id="CHEBI:33019"/>
        <dbReference type="ChEBI" id="CHEBI:37565"/>
        <dbReference type="ChEBI" id="CHEBI:71302"/>
        <dbReference type="ChEBI" id="CHEBI:71310"/>
        <dbReference type="EC" id="2.7.7.77"/>
    </reaction>
</comment>
<dbReference type="SUPFAM" id="SSF53448">
    <property type="entry name" value="Nucleotide-diphospho-sugar transferases"/>
    <property type="match status" value="1"/>
</dbReference>
<comment type="cofactor">
    <cofactor evidence="8">
        <name>Mg(2+)</name>
        <dbReference type="ChEBI" id="CHEBI:18420"/>
    </cofactor>
</comment>
<keyword evidence="3 8" id="KW-0479">Metal-binding</keyword>
<dbReference type="EC" id="2.7.7.77" evidence="8"/>
<organism evidence="10 11">
    <name type="scientific">Ahrensia kielensis</name>
    <dbReference type="NCBI Taxonomy" id="76980"/>
    <lineage>
        <taxon>Bacteria</taxon>
        <taxon>Pseudomonadati</taxon>
        <taxon>Pseudomonadota</taxon>
        <taxon>Alphaproteobacteria</taxon>
        <taxon>Hyphomicrobiales</taxon>
        <taxon>Ahrensiaceae</taxon>
        <taxon>Ahrensia</taxon>
    </lineage>
</organism>
<evidence type="ECO:0000313" key="11">
    <source>
        <dbReference type="Proteomes" id="UP001477870"/>
    </source>
</evidence>
<dbReference type="PANTHER" id="PTHR19136:SF81">
    <property type="entry name" value="MOLYBDENUM COFACTOR GUANYLYLTRANSFERASE"/>
    <property type="match status" value="1"/>
</dbReference>
<evidence type="ECO:0000259" key="9">
    <source>
        <dbReference type="Pfam" id="PF12804"/>
    </source>
</evidence>
<dbReference type="HAMAP" id="MF_00316">
    <property type="entry name" value="MobA"/>
    <property type="match status" value="1"/>
</dbReference>
<dbReference type="CDD" id="cd02503">
    <property type="entry name" value="MobA"/>
    <property type="match status" value="1"/>
</dbReference>
<accession>A0ABU9T5X6</accession>
<dbReference type="Pfam" id="PF12804">
    <property type="entry name" value="NTP_transf_3"/>
    <property type="match status" value="1"/>
</dbReference>
<evidence type="ECO:0000256" key="6">
    <source>
        <dbReference type="ARBA" id="ARBA00023134"/>
    </source>
</evidence>
<keyword evidence="4 8" id="KW-0547">Nucleotide-binding</keyword>
<evidence type="ECO:0000256" key="3">
    <source>
        <dbReference type="ARBA" id="ARBA00022723"/>
    </source>
</evidence>
<keyword evidence="5 8" id="KW-0460">Magnesium</keyword>
<evidence type="ECO:0000256" key="4">
    <source>
        <dbReference type="ARBA" id="ARBA00022741"/>
    </source>
</evidence>
<dbReference type="Proteomes" id="UP001477870">
    <property type="component" value="Unassembled WGS sequence"/>
</dbReference>
<gene>
    <name evidence="8 10" type="primary">mobA</name>
    <name evidence="10" type="ORF">WNY59_06545</name>
</gene>
<dbReference type="Gene3D" id="3.90.550.10">
    <property type="entry name" value="Spore Coat Polysaccharide Biosynthesis Protein SpsA, Chain A"/>
    <property type="match status" value="1"/>
</dbReference>
<reference evidence="10 11" key="1">
    <citation type="submission" date="2024-03" db="EMBL/GenBank/DDBJ databases">
        <title>Community enrichment and isolation of bacterial strains for fucoidan degradation.</title>
        <authorList>
            <person name="Sichert A."/>
        </authorList>
    </citation>
    <scope>NUCLEOTIDE SEQUENCE [LARGE SCALE GENOMIC DNA]</scope>
    <source>
        <strain evidence="10 11">AS62</strain>
    </source>
</reference>
<comment type="function">
    <text evidence="8">Transfers a GMP moiety from GTP to Mo-molybdopterin (Mo-MPT) cofactor (Moco or molybdenum cofactor) to form Mo-molybdopterin guanine dinucleotide (Mo-MGD) cofactor.</text>
</comment>
<keyword evidence="11" id="KW-1185">Reference proteome</keyword>
<keyword evidence="6 8" id="KW-0342">GTP-binding</keyword>
<name>A0ABU9T5X6_9HYPH</name>
<evidence type="ECO:0000256" key="7">
    <source>
        <dbReference type="ARBA" id="ARBA00023150"/>
    </source>
</evidence>
<keyword evidence="10" id="KW-0548">Nucleotidyltransferase</keyword>
<feature type="binding site" evidence="8">
    <location>
        <begin position="12"/>
        <end position="14"/>
    </location>
    <ligand>
        <name>GTP</name>
        <dbReference type="ChEBI" id="CHEBI:37565"/>
    </ligand>
</feature>
<protein>
    <recommendedName>
        <fullName evidence="8">Molybdenum cofactor guanylyltransferase</fullName>
        <shortName evidence="8">MoCo guanylyltransferase</shortName>
        <ecNumber evidence="8">2.7.7.77</ecNumber>
    </recommendedName>
    <alternativeName>
        <fullName evidence="8">GTP:molybdopterin guanylyltransferase</fullName>
    </alternativeName>
    <alternativeName>
        <fullName evidence="8">Mo-MPT guanylyltransferase</fullName>
    </alternativeName>
    <alternativeName>
        <fullName evidence="8">Molybdopterin guanylyltransferase</fullName>
    </alternativeName>
    <alternativeName>
        <fullName evidence="8">Molybdopterin-guanine dinucleotide synthase</fullName>
        <shortName evidence="8">MGD synthase</shortName>
    </alternativeName>
</protein>
<dbReference type="GO" id="GO:0061603">
    <property type="term" value="F:molybdenum cofactor guanylyltransferase activity"/>
    <property type="evidence" value="ECO:0007669"/>
    <property type="project" value="UniProtKB-EC"/>
</dbReference>
<feature type="binding site" evidence="8">
    <location>
        <position position="106"/>
    </location>
    <ligand>
        <name>Mg(2+)</name>
        <dbReference type="ChEBI" id="CHEBI:18420"/>
    </ligand>
</feature>
<keyword evidence="1 8" id="KW-0963">Cytoplasm</keyword>
<comment type="subcellular location">
    <subcellularLocation>
        <location evidence="8">Cytoplasm</location>
    </subcellularLocation>
</comment>
<dbReference type="EMBL" id="JBBMQO010000003">
    <property type="protein sequence ID" value="MEM5501245.1"/>
    <property type="molecule type" value="Genomic_DNA"/>
</dbReference>
<feature type="binding site" evidence="8">
    <location>
        <position position="25"/>
    </location>
    <ligand>
        <name>GTP</name>
        <dbReference type="ChEBI" id="CHEBI:37565"/>
    </ligand>
</feature>
<comment type="caution">
    <text evidence="10">The sequence shown here is derived from an EMBL/GenBank/DDBJ whole genome shotgun (WGS) entry which is preliminary data.</text>
</comment>
<feature type="binding site" evidence="8">
    <location>
        <position position="53"/>
    </location>
    <ligand>
        <name>GTP</name>
        <dbReference type="ChEBI" id="CHEBI:37565"/>
    </ligand>
</feature>
<evidence type="ECO:0000256" key="8">
    <source>
        <dbReference type="HAMAP-Rule" id="MF_00316"/>
    </source>
</evidence>
<dbReference type="InterPro" id="IPR013482">
    <property type="entry name" value="Molybde_CF_guanTrfase"/>
</dbReference>
<evidence type="ECO:0000256" key="5">
    <source>
        <dbReference type="ARBA" id="ARBA00022842"/>
    </source>
</evidence>
<feature type="binding site" evidence="8">
    <location>
        <position position="106"/>
    </location>
    <ligand>
        <name>GTP</name>
        <dbReference type="ChEBI" id="CHEBI:37565"/>
    </ligand>
</feature>
<dbReference type="PANTHER" id="PTHR19136">
    <property type="entry name" value="MOLYBDENUM COFACTOR GUANYLYLTRANSFERASE"/>
    <property type="match status" value="1"/>
</dbReference>